<feature type="compositionally biased region" description="Polar residues" evidence="1">
    <location>
        <begin position="646"/>
        <end position="657"/>
    </location>
</feature>
<reference evidence="4 7" key="1">
    <citation type="journal article" date="2011" name="Genome Res.">
        <title>Whole genome sequencing of multiple Leishmania donovani clinical isolates provides insights into population structure and mechanisms of drug resistance.</title>
        <authorList>
            <person name="Downing T."/>
            <person name="Imamura H."/>
            <person name="Decuypere S."/>
            <person name="Clark T.G."/>
            <person name="Coombs G.H."/>
            <person name="Cotton J.A."/>
            <person name="Hilley J.D."/>
            <person name="de Doncker S."/>
            <person name="Maes I."/>
            <person name="Mottram J.C."/>
            <person name="Quail M.A."/>
            <person name="Rijal S."/>
            <person name="Sanders M."/>
            <person name="Schonian G."/>
            <person name="Stark O."/>
            <person name="Sundar S."/>
            <person name="Vanaerschot M."/>
            <person name="Hertz-Fowler C."/>
            <person name="Dujardin J.C."/>
            <person name="Berriman M."/>
        </authorList>
    </citation>
    <scope>NUCLEOTIDE SEQUENCE [LARGE SCALE GENOMIC DNA]</scope>
    <source>
        <strain evidence="4 7">BPK282A1</strain>
    </source>
</reference>
<evidence type="ECO:0000313" key="8">
    <source>
        <dbReference type="Proteomes" id="UP000274082"/>
    </source>
</evidence>
<evidence type="ECO:0000313" key="7">
    <source>
        <dbReference type="Proteomes" id="UP000008980"/>
    </source>
</evidence>
<evidence type="ECO:0000313" key="5">
    <source>
        <dbReference type="EMBL" id="TPP40072.1"/>
    </source>
</evidence>
<reference evidence="2 8" key="4">
    <citation type="journal article" date="2018" name="Sci. Rep.">
        <title>A complete Leishmania donovani reference genome identifies novel genetic variations associated with virulence.</title>
        <authorList>
            <person name="Lypaczewski P."/>
            <person name="Hoshizaki J."/>
            <person name="Zhang W.-W."/>
            <person name="McCall L.-I."/>
            <person name="Torcivia-Rodriguez J."/>
            <person name="Simonyan V."/>
            <person name="Kaur A."/>
            <person name="Dewar K."/>
            <person name="Matlashewski G."/>
        </authorList>
    </citation>
    <scope>NUCLEOTIDE SEQUENCE [LARGE SCALE GENOMIC DNA]</scope>
    <source>
        <strain evidence="2 8">LdCL</strain>
    </source>
</reference>
<dbReference type="InterPro" id="IPR019412">
    <property type="entry name" value="IML2/TPR_39"/>
</dbReference>
<reference evidence="7" key="3">
    <citation type="submission" date="2011-02" db="EMBL/GenBank/DDBJ databases">
        <title>Whole genome sequencing of Leishmania donovani clinical lines reveals dynamic variation related to drug resistance.</title>
        <authorList>
            <person name="Downing T."/>
            <person name="Imamura H."/>
            <person name="Sanders M."/>
            <person name="Decuypere S."/>
            <person name="Hertz-Fowler C."/>
            <person name="Clark T.G."/>
            <person name="Rijal S."/>
            <person name="Sundar S."/>
            <person name="Quail M.A."/>
            <person name="De Doncker S."/>
            <person name="Maes I."/>
            <person name="Vanaerschot M."/>
            <person name="Stark O."/>
            <person name="Schonian G."/>
            <person name="Dujardin J.C."/>
            <person name="Berriman M."/>
        </authorList>
    </citation>
    <scope>NUCLEOTIDE SEQUENCE [LARGE SCALE GENOMIC DNA]</scope>
    <source>
        <strain evidence="7">BPK282A1</strain>
    </source>
</reference>
<dbReference type="Pfam" id="PF10300">
    <property type="entry name" value="Iml2-TPR_39"/>
    <property type="match status" value="1"/>
</dbReference>
<name>A0A3Q8IUJ9_LEIDO</name>
<accession>E9BQW1</accession>
<dbReference type="Proteomes" id="UP000008980">
    <property type="component" value="Chromosome 34"/>
</dbReference>
<dbReference type="OMA" id="WKRASRC"/>
<feature type="region of interest" description="Disordered" evidence="1">
    <location>
        <begin position="1"/>
        <end position="23"/>
    </location>
</feature>
<feature type="region of interest" description="Disordered" evidence="1">
    <location>
        <begin position="646"/>
        <end position="681"/>
    </location>
</feature>
<dbReference type="EMBL" id="RHLC01000004">
    <property type="protein sequence ID" value="TPP40072.1"/>
    <property type="molecule type" value="Genomic_DNA"/>
</dbReference>
<dbReference type="Proteomes" id="UP000601710">
    <property type="component" value="Chromosome 34"/>
</dbReference>
<dbReference type="EMBL" id="RHLD01000026">
    <property type="protein sequence ID" value="TPP50366.1"/>
    <property type="molecule type" value="Genomic_DNA"/>
</dbReference>
<dbReference type="OrthoDB" id="43460at2759"/>
<reference evidence="4" key="2">
    <citation type="submission" date="2011-01" db="EMBL/GenBank/DDBJ databases">
        <authorList>
            <person name="Zhao B.P."/>
            <person name="Ren Z.A."/>
            <person name="Li C.D."/>
        </authorList>
    </citation>
    <scope>NUCLEOTIDE SEQUENCE</scope>
    <source>
        <strain evidence="4">BPK282A1</strain>
    </source>
</reference>
<dbReference type="PANTHER" id="PTHR31859">
    <property type="entry name" value="TETRATRICOPEPTIDE REPEAT PROTEIN 39 FAMILY MEMBER"/>
    <property type="match status" value="1"/>
</dbReference>
<reference evidence="10" key="7">
    <citation type="submission" date="2019-02" db="EMBL/GenBank/DDBJ databases">
        <title>FDA dAtabase for Regulatory Grade micrObial Sequences (FDA-ARGOS): Supporting development and validation of Infectious Disease Dx tests.</title>
        <authorList>
            <person name="Duncan R."/>
            <person name="Fisher C."/>
            <person name="Tallon L."/>
            <person name="Sadzewicz L."/>
            <person name="Sengamalay N."/>
            <person name="Ott S."/>
            <person name="Godinez A."/>
            <person name="Nagaraj S."/>
            <person name="Vavikolanu K."/>
            <person name="Vyas G."/>
            <person name="Nadendla S."/>
            <person name="Aluvathingal J."/>
            <person name="Sichtig H."/>
        </authorList>
    </citation>
    <scope>NUCLEOTIDE SEQUENCE [LARGE SCALE GENOMIC DNA]</scope>
    <source>
        <strain evidence="10">FDAARGOS_360</strain>
    </source>
</reference>
<reference evidence="5" key="5">
    <citation type="submission" date="2019-02" db="EMBL/GenBank/DDBJ databases">
        <title>FDA dAtabase for Regulatory Grade micrObial Sequences (FDA-ARGOS): Supporting development and validation of Infectious Disease Dx tests.</title>
        <authorList>
            <person name="Duncan R."/>
            <person name="Fisher C."/>
            <person name="Tallon L.J."/>
            <person name="Sadzewicz L."/>
            <person name="Sengamalay N."/>
            <person name="Ott S."/>
            <person name="Godinez A."/>
            <person name="Nagaraj S."/>
            <person name="Nadendla S."/>
            <person name="Sichtig H."/>
        </authorList>
    </citation>
    <scope>NUCLEOTIDE SEQUENCE</scope>
    <source>
        <strain evidence="6">FDAARGOS_360</strain>
        <strain evidence="5">FDAARGOS_361</strain>
    </source>
</reference>
<accession>A0A3Q8IUJ9</accession>
<sequence>MSESAETSASLAERHADPMDMEAVEEELNVGKLEQLDDEANSKLFNHSRAEVERLRNLTPDMIRNMDSHIEYAVDAFFANRIADCEATLRSRMSEDPLAVCGAGLIAFVRCGLSMEQAQADIALELLTRSSALATQVMSREKSMLSRGFSKVFQRNKETEGNWLSAAEFRAKTMHAESQALRCFVFVLQQSVSALVKAGLALNRANSSYKSLYMELEHRYKAKYGGKETVKTSQHKPAAAEEGDSDVNSPLRSPSWLTARHASLEQSAALETLGLDRNSVHCVEFGLGAMKLALSILPDNVRAVLRFIGVEGDRQEGLKLVRQCFKSDTLLSPFASALLLALYGMLPATSAFLVDSYLPVAHEVRTEVLQKEKMRESILHLWLDGRIERLTRSVDLSISKLNNCLAIASNSQLLAAMPQLRDFVLYDQWFNYAIVHQWKRASRCLEILSKTSKWANAVYQYTQACCLEMLEMEWAEGIENPDGALDFPLEDLNRILGSSEEKVGLTFSDVSTRKAIAETITQLYWEAAQRKPVTLGGKPNHNDQFVLKRMEEILVSHGITPSTVVAKKKLGEPLEPVPEGLIIRNIVPLPAYEKCLIAGIAHQYPAERKEKMVALIDAYLLREPVQCNTPLSDYVDSMRERSKGKATSRSLAFSSKAASEGSPVSREVASPAASPNPHEPRASLPENYRLLCLCVYKSMLLANSESKKDRQAALEVIKAIRDTPQYKDRQWSLSYAQAFALYDKAYIAYRDESLEAAESIMNQLHKQYDSAHYYMHAKMDLKAHLASYHLQEERQARAAKLTK</sequence>
<dbReference type="Proteomes" id="UP000318821">
    <property type="component" value="Unassembled WGS sequence"/>
</dbReference>
<evidence type="ECO:0000313" key="10">
    <source>
        <dbReference type="Proteomes" id="UP000318821"/>
    </source>
</evidence>
<evidence type="ECO:0000256" key="1">
    <source>
        <dbReference type="SAM" id="MobiDB-lite"/>
    </source>
</evidence>
<proteinExistence type="predicted"/>
<reference evidence="9" key="6">
    <citation type="submission" date="2019-02" db="EMBL/GenBank/DDBJ databases">
        <title>FDA dAtabase for Regulatory Grade micrObial Sequences (FDA-ARGOS): Supporting development and validation of Infectious Disease Dx tests.</title>
        <authorList>
            <person name="Duncan R."/>
            <person name="Fisher C."/>
            <person name="Tallon L."/>
            <person name="Sadzewicz L."/>
            <person name="Sengamalay N."/>
            <person name="Ott S."/>
            <person name="Godinez A."/>
            <person name="Nagaraj S."/>
            <person name="Vavikolanu K."/>
            <person name="Nadendla S."/>
            <person name="Aluvathingal J."/>
            <person name="Sichtig H."/>
        </authorList>
    </citation>
    <scope>NUCLEOTIDE SEQUENCE [LARGE SCALE GENOMIC DNA]</scope>
    <source>
        <strain evidence="9">FDAARGOS_361</strain>
    </source>
</reference>
<feature type="region of interest" description="Disordered" evidence="1">
    <location>
        <begin position="227"/>
        <end position="250"/>
    </location>
</feature>
<protein>
    <submittedName>
        <fullName evidence="2">Uncharacterized protein</fullName>
    </submittedName>
</protein>
<dbReference type="VEuPathDB" id="TriTrypDB:LDHU3_34.2440"/>
<dbReference type="EMBL" id="CP029533">
    <property type="protein sequence ID" value="AYU82501.1"/>
    <property type="molecule type" value="Genomic_DNA"/>
</dbReference>
<keyword evidence="8" id="KW-1185">Reference proteome</keyword>
<evidence type="ECO:0000313" key="9">
    <source>
        <dbReference type="Proteomes" id="UP000318447"/>
    </source>
</evidence>
<dbReference type="KEGG" id="ldo:LDBPK_341600"/>
<dbReference type="AlphaFoldDB" id="A0A3Q8IUJ9"/>
<evidence type="ECO:0000313" key="2">
    <source>
        <dbReference type="EMBL" id="AYU82501.1"/>
    </source>
</evidence>
<evidence type="ECO:0000313" key="6">
    <source>
        <dbReference type="EMBL" id="TPP50366.1"/>
    </source>
</evidence>
<evidence type="ECO:0000313" key="4">
    <source>
        <dbReference type="EMBL" id="CBZ37640.1"/>
    </source>
</evidence>
<dbReference type="VEuPathDB" id="TriTrypDB:LdCL_340022300"/>
<dbReference type="Proteomes" id="UP000318447">
    <property type="component" value="Unassembled WGS sequence"/>
</dbReference>
<gene>
    <name evidence="6" type="ORF">CGC20_1700</name>
    <name evidence="5" type="ORF">CGC21_26130</name>
    <name evidence="4" type="ORF">LDBPK_341600</name>
    <name evidence="2" type="ORF">LdCL_340022300</name>
    <name evidence="3" type="ORF">LDHU3_34.2440</name>
</gene>
<feature type="compositionally biased region" description="Low complexity" evidence="1">
    <location>
        <begin position="1"/>
        <end position="11"/>
    </location>
</feature>
<dbReference type="PANTHER" id="PTHR31859:SF1">
    <property type="entry name" value="TETRATRICOPEPTIDE REPEAT PROTEIN 39C"/>
    <property type="match status" value="1"/>
</dbReference>
<dbReference type="EMBL" id="FR799621">
    <property type="protein sequence ID" value="CBZ37640.1"/>
    <property type="molecule type" value="Genomic_DNA"/>
</dbReference>
<organism evidence="2 8">
    <name type="scientific">Leishmania donovani</name>
    <dbReference type="NCBI Taxonomy" id="5661"/>
    <lineage>
        <taxon>Eukaryota</taxon>
        <taxon>Discoba</taxon>
        <taxon>Euglenozoa</taxon>
        <taxon>Kinetoplastea</taxon>
        <taxon>Metakinetoplastina</taxon>
        <taxon>Trypanosomatida</taxon>
        <taxon>Trypanosomatidae</taxon>
        <taxon>Leishmaniinae</taxon>
        <taxon>Leishmania</taxon>
    </lineage>
</organism>
<dbReference type="VEuPathDB" id="TriTrypDB:LdBPK_341600.1"/>
<dbReference type="EMBL" id="LR812654">
    <property type="protein sequence ID" value="CAC5433723.1"/>
    <property type="molecule type" value="Genomic_DNA"/>
</dbReference>
<dbReference type="Proteomes" id="UP000274082">
    <property type="component" value="Chromosome 34"/>
</dbReference>
<dbReference type="GeneID" id="13392731"/>
<reference evidence="3" key="8">
    <citation type="submission" date="2020-06" db="EMBL/GenBank/DDBJ databases">
        <authorList>
            <person name="Camacho E."/>
            <person name="Gonzalez-de la Fuente S."/>
            <person name="Rastrojo A."/>
            <person name="Peiro-Pastor R."/>
            <person name="Solana JC."/>
            <person name="Tabera L."/>
            <person name="Gamarro F."/>
            <person name="Carrasco-Ramiro F."/>
            <person name="Requena JM."/>
            <person name="Aguado B."/>
        </authorList>
    </citation>
    <scope>NUCLEOTIDE SEQUENCE</scope>
</reference>
<dbReference type="RefSeq" id="XP_003864322.1">
    <property type="nucleotide sequence ID" value="XM_003864274.1"/>
</dbReference>
<evidence type="ECO:0000313" key="3">
    <source>
        <dbReference type="EMBL" id="CAC5433723.1"/>
    </source>
</evidence>